<evidence type="ECO:0000313" key="2">
    <source>
        <dbReference type="Proteomes" id="UP001501803"/>
    </source>
</evidence>
<dbReference type="InterPro" id="IPR037480">
    <property type="entry name" value="YihR-like"/>
</dbReference>
<dbReference type="RefSeq" id="WP_345063871.1">
    <property type="nucleotide sequence ID" value="NZ_BAABCN010000002.1"/>
</dbReference>
<gene>
    <name evidence="1" type="ORF">GCM10022381_14040</name>
</gene>
<name>A0ABP7KBU1_9MICO</name>
<organism evidence="1 2">
    <name type="scientific">Leifsonia kafniensis</name>
    <dbReference type="NCBI Taxonomy" id="475957"/>
    <lineage>
        <taxon>Bacteria</taxon>
        <taxon>Bacillati</taxon>
        <taxon>Actinomycetota</taxon>
        <taxon>Actinomycetes</taxon>
        <taxon>Micrococcales</taxon>
        <taxon>Microbacteriaceae</taxon>
        <taxon>Leifsonia</taxon>
    </lineage>
</organism>
<dbReference type="Pfam" id="PF01263">
    <property type="entry name" value="Aldose_epim"/>
    <property type="match status" value="1"/>
</dbReference>
<comment type="caution">
    <text evidence="1">The sequence shown here is derived from an EMBL/GenBank/DDBJ whole genome shotgun (WGS) entry which is preliminary data.</text>
</comment>
<keyword evidence="2" id="KW-1185">Reference proteome</keyword>
<dbReference type="InterPro" id="IPR014718">
    <property type="entry name" value="GH-type_carb-bd"/>
</dbReference>
<dbReference type="Proteomes" id="UP001501803">
    <property type="component" value="Unassembled WGS sequence"/>
</dbReference>
<protein>
    <submittedName>
        <fullName evidence="1">Aldose 1-epimerase family protein</fullName>
    </submittedName>
</protein>
<dbReference type="CDD" id="cd09022">
    <property type="entry name" value="Aldose_epim_Ec_YihR"/>
    <property type="match status" value="1"/>
</dbReference>
<evidence type="ECO:0000313" key="1">
    <source>
        <dbReference type="EMBL" id="GAA3872160.1"/>
    </source>
</evidence>
<reference evidence="2" key="1">
    <citation type="journal article" date="2019" name="Int. J. Syst. Evol. Microbiol.">
        <title>The Global Catalogue of Microorganisms (GCM) 10K type strain sequencing project: providing services to taxonomists for standard genome sequencing and annotation.</title>
        <authorList>
            <consortium name="The Broad Institute Genomics Platform"/>
            <consortium name="The Broad Institute Genome Sequencing Center for Infectious Disease"/>
            <person name="Wu L."/>
            <person name="Ma J."/>
        </authorList>
    </citation>
    <scope>NUCLEOTIDE SEQUENCE [LARGE SCALE GENOMIC DNA]</scope>
    <source>
        <strain evidence="2">JCM 17021</strain>
    </source>
</reference>
<accession>A0ABP7KBU1</accession>
<dbReference type="PANTHER" id="PTHR10091">
    <property type="entry name" value="ALDOSE-1-EPIMERASE"/>
    <property type="match status" value="1"/>
</dbReference>
<dbReference type="InterPro" id="IPR008183">
    <property type="entry name" value="Aldose_1/G6P_1-epimerase"/>
</dbReference>
<dbReference type="Gene3D" id="2.70.98.10">
    <property type="match status" value="1"/>
</dbReference>
<dbReference type="SUPFAM" id="SSF74650">
    <property type="entry name" value="Galactose mutarotase-like"/>
    <property type="match status" value="1"/>
</dbReference>
<sequence length="313" mass="34750">MTAEQGRRRQPSGEQYQIAWGDTQAQISQVGATLRAFTVDGRDIVDGFPSDKRCTDGRGQVLAPWPNRLTDGRYTYGGRDCQAPLNEPARHDAIHGLVRWLDWSLQRHDPNQVTLSCTVRPQPGYEWQLELEITYLLDRSGLTVTLTAVNMDAEPAPFGVGFHPYLTLGQTVDTLELTVPATAFLDPDEPAERATMIPIAGTTREFTTARRIRSQELDTAFGDLAHDLDGRATARLFDPDSGRAVELWVDGGYRYLMVYTADLVGQVERRRAAVAIEPMTCPPDALRSGVDLLHLAPGESWRGSWGLRTSVSR</sequence>
<dbReference type="PANTHER" id="PTHR10091:SF0">
    <property type="entry name" value="GALACTOSE MUTAROTASE"/>
    <property type="match status" value="1"/>
</dbReference>
<proteinExistence type="predicted"/>
<dbReference type="EMBL" id="BAABCN010000002">
    <property type="protein sequence ID" value="GAA3872160.1"/>
    <property type="molecule type" value="Genomic_DNA"/>
</dbReference>
<dbReference type="InterPro" id="IPR011013">
    <property type="entry name" value="Gal_mutarotase_sf_dom"/>
</dbReference>